<dbReference type="GO" id="GO:0004413">
    <property type="term" value="F:homoserine kinase activity"/>
    <property type="evidence" value="ECO:0007669"/>
    <property type="project" value="UniProtKB-EC"/>
</dbReference>
<feature type="non-terminal residue" evidence="14">
    <location>
        <position position="369"/>
    </location>
</feature>
<dbReference type="OrthoDB" id="195231at2759"/>
<sequence length="369" mass="40023">LVGTVYNEFTSRLIPDNDYQHVTEENPIDYKCIGATFLLVINFNVRPGFDVLGVSLSLYLTVELDLLEREPGKEYSNEVVMTYSGEGADTIPLDFEKNLITKTALYVLSCNNIKGFPSPLTIHVDNPIPLGRGLGSSGAAIVAGVMLGDVVGNLGLTRERMLDYCLMIERHPDNVTAALMGGFVASYLRELSPEDEEAMTISNSANPAVPQGIGNYIRLSWAREIKAITIIPQFEVSTEEARSVLPTTYSKQDVVFNLQRLAVLIMALSCSPPNADLIYQAMQDRVHQPYRTNLIPGLSEVLASVKPNTHPGLLGICLSGAGPTILALATGNPDKIDNIAEAIKNVFTEKGIDSVIKVLDVVDEGAQVS</sequence>
<dbReference type="AlphaFoldDB" id="A0A9N9NHK6"/>
<evidence type="ECO:0000256" key="6">
    <source>
        <dbReference type="ARBA" id="ARBA00022679"/>
    </source>
</evidence>
<evidence type="ECO:0000256" key="4">
    <source>
        <dbReference type="ARBA" id="ARBA00017858"/>
    </source>
</evidence>
<dbReference type="PANTHER" id="PTHR20861">
    <property type="entry name" value="HOMOSERINE/4-DIPHOSPHOCYTIDYL-2-C-METHYL-D-ERYTHRITOL KINASE"/>
    <property type="match status" value="1"/>
</dbReference>
<keyword evidence="5" id="KW-0028">Amino-acid biosynthesis</keyword>
<dbReference type="SUPFAM" id="SSF55060">
    <property type="entry name" value="GHMP Kinase, C-terminal domain"/>
    <property type="match status" value="1"/>
</dbReference>
<dbReference type="GO" id="GO:0009088">
    <property type="term" value="P:threonine biosynthetic process"/>
    <property type="evidence" value="ECO:0007669"/>
    <property type="project" value="UniProtKB-KW"/>
</dbReference>
<dbReference type="InterPro" id="IPR006203">
    <property type="entry name" value="GHMP_knse_ATP-bd_CS"/>
</dbReference>
<proteinExistence type="inferred from homology"/>
<dbReference type="Gene3D" id="3.30.70.890">
    <property type="entry name" value="GHMP kinase, C-terminal domain"/>
    <property type="match status" value="1"/>
</dbReference>
<protein>
    <recommendedName>
        <fullName evidence="4">Homoserine kinase</fullName>
        <ecNumber evidence="3">2.7.1.39</ecNumber>
    </recommendedName>
</protein>
<dbReference type="PANTHER" id="PTHR20861:SF1">
    <property type="entry name" value="HOMOSERINE KINASE"/>
    <property type="match status" value="1"/>
</dbReference>
<dbReference type="InterPro" id="IPR000870">
    <property type="entry name" value="Homoserine_kinase"/>
</dbReference>
<comment type="similarity">
    <text evidence="2">Belongs to the GHMP kinase family. Homoserine kinase subfamily.</text>
</comment>
<accession>A0A9N9NHK6</accession>
<dbReference type="Pfam" id="PF08544">
    <property type="entry name" value="GHMP_kinases_C"/>
    <property type="match status" value="1"/>
</dbReference>
<dbReference type="Proteomes" id="UP000789342">
    <property type="component" value="Unassembled WGS sequence"/>
</dbReference>
<dbReference type="Gene3D" id="3.30.230.10">
    <property type="match status" value="1"/>
</dbReference>
<dbReference type="InterPro" id="IPR036554">
    <property type="entry name" value="GHMP_kinase_C_sf"/>
</dbReference>
<reference evidence="14" key="1">
    <citation type="submission" date="2021-06" db="EMBL/GenBank/DDBJ databases">
        <authorList>
            <person name="Kallberg Y."/>
            <person name="Tangrot J."/>
            <person name="Rosling A."/>
        </authorList>
    </citation>
    <scope>NUCLEOTIDE SEQUENCE</scope>
    <source>
        <strain evidence="14">CL551</strain>
    </source>
</reference>
<feature type="domain" description="GHMP kinase N-terminal" evidence="12">
    <location>
        <begin position="98"/>
        <end position="182"/>
    </location>
</feature>
<evidence type="ECO:0000259" key="12">
    <source>
        <dbReference type="Pfam" id="PF00288"/>
    </source>
</evidence>
<dbReference type="HAMAP" id="MF_00384">
    <property type="entry name" value="Homoser_kinase"/>
    <property type="match status" value="1"/>
</dbReference>
<comment type="pathway">
    <text evidence="1">Amino-acid biosynthesis; L-threonine biosynthesis; L-threonine from L-aspartate: step 4/5.</text>
</comment>
<dbReference type="NCBIfam" id="TIGR00191">
    <property type="entry name" value="thrB"/>
    <property type="match status" value="1"/>
</dbReference>
<dbReference type="GO" id="GO:0005524">
    <property type="term" value="F:ATP binding"/>
    <property type="evidence" value="ECO:0007669"/>
    <property type="project" value="UniProtKB-KW"/>
</dbReference>
<evidence type="ECO:0000256" key="5">
    <source>
        <dbReference type="ARBA" id="ARBA00022605"/>
    </source>
</evidence>
<dbReference type="Pfam" id="PF00288">
    <property type="entry name" value="GHMP_kinases_N"/>
    <property type="match status" value="1"/>
</dbReference>
<gene>
    <name evidence="14" type="ORF">AMORRO_LOCUS14155</name>
</gene>
<comment type="caution">
    <text evidence="14">The sequence shown here is derived from an EMBL/GenBank/DDBJ whole genome shotgun (WGS) entry which is preliminary data.</text>
</comment>
<evidence type="ECO:0000256" key="10">
    <source>
        <dbReference type="ARBA" id="ARBA00022840"/>
    </source>
</evidence>
<evidence type="ECO:0000256" key="2">
    <source>
        <dbReference type="ARBA" id="ARBA00007370"/>
    </source>
</evidence>
<evidence type="ECO:0000256" key="8">
    <source>
        <dbReference type="ARBA" id="ARBA00022741"/>
    </source>
</evidence>
<dbReference type="InterPro" id="IPR013750">
    <property type="entry name" value="GHMP_kinase_C_dom"/>
</dbReference>
<keyword evidence="6" id="KW-0808">Transferase</keyword>
<keyword evidence="15" id="KW-1185">Reference proteome</keyword>
<keyword evidence="9" id="KW-0418">Kinase</keyword>
<keyword evidence="10" id="KW-0067">ATP-binding</keyword>
<dbReference type="SUPFAM" id="SSF54211">
    <property type="entry name" value="Ribosomal protein S5 domain 2-like"/>
    <property type="match status" value="1"/>
</dbReference>
<evidence type="ECO:0000256" key="1">
    <source>
        <dbReference type="ARBA" id="ARBA00005015"/>
    </source>
</evidence>
<name>A0A9N9NHK6_9GLOM</name>
<organism evidence="14 15">
    <name type="scientific">Acaulospora morrowiae</name>
    <dbReference type="NCBI Taxonomy" id="94023"/>
    <lineage>
        <taxon>Eukaryota</taxon>
        <taxon>Fungi</taxon>
        <taxon>Fungi incertae sedis</taxon>
        <taxon>Mucoromycota</taxon>
        <taxon>Glomeromycotina</taxon>
        <taxon>Glomeromycetes</taxon>
        <taxon>Diversisporales</taxon>
        <taxon>Acaulosporaceae</taxon>
        <taxon>Acaulospora</taxon>
    </lineage>
</organism>
<feature type="domain" description="GHMP kinase C-terminal" evidence="13">
    <location>
        <begin position="277"/>
        <end position="347"/>
    </location>
</feature>
<evidence type="ECO:0000256" key="11">
    <source>
        <dbReference type="ARBA" id="ARBA00049913"/>
    </source>
</evidence>
<dbReference type="PIRSF" id="PIRSF000676">
    <property type="entry name" value="Homoser_kin"/>
    <property type="match status" value="1"/>
</dbReference>
<keyword evidence="7" id="KW-0791">Threonine biosynthesis</keyword>
<dbReference type="EMBL" id="CAJVPV010026924">
    <property type="protein sequence ID" value="CAG8732841.1"/>
    <property type="molecule type" value="Genomic_DNA"/>
</dbReference>
<evidence type="ECO:0000256" key="7">
    <source>
        <dbReference type="ARBA" id="ARBA00022697"/>
    </source>
</evidence>
<dbReference type="InterPro" id="IPR014721">
    <property type="entry name" value="Ribsml_uS5_D2-typ_fold_subgr"/>
</dbReference>
<evidence type="ECO:0000313" key="14">
    <source>
        <dbReference type="EMBL" id="CAG8732841.1"/>
    </source>
</evidence>
<dbReference type="InterPro" id="IPR006204">
    <property type="entry name" value="GHMP_kinase_N_dom"/>
</dbReference>
<evidence type="ECO:0000256" key="9">
    <source>
        <dbReference type="ARBA" id="ARBA00022777"/>
    </source>
</evidence>
<evidence type="ECO:0000313" key="15">
    <source>
        <dbReference type="Proteomes" id="UP000789342"/>
    </source>
</evidence>
<dbReference type="PRINTS" id="PR00958">
    <property type="entry name" value="HOMSERKINASE"/>
</dbReference>
<dbReference type="InterPro" id="IPR020568">
    <property type="entry name" value="Ribosomal_Su5_D2-typ_SF"/>
</dbReference>
<keyword evidence="8" id="KW-0547">Nucleotide-binding</keyword>
<evidence type="ECO:0000259" key="13">
    <source>
        <dbReference type="Pfam" id="PF08544"/>
    </source>
</evidence>
<comment type="catalytic activity">
    <reaction evidence="11">
        <text>L-homoserine + ATP = O-phospho-L-homoserine + ADP + H(+)</text>
        <dbReference type="Rhea" id="RHEA:13985"/>
        <dbReference type="ChEBI" id="CHEBI:15378"/>
        <dbReference type="ChEBI" id="CHEBI:30616"/>
        <dbReference type="ChEBI" id="CHEBI:57476"/>
        <dbReference type="ChEBI" id="CHEBI:57590"/>
        <dbReference type="ChEBI" id="CHEBI:456216"/>
        <dbReference type="EC" id="2.7.1.39"/>
    </reaction>
    <physiologicalReaction direction="left-to-right" evidence="11">
        <dbReference type="Rhea" id="RHEA:13986"/>
    </physiologicalReaction>
</comment>
<dbReference type="EC" id="2.7.1.39" evidence="3"/>
<evidence type="ECO:0000256" key="3">
    <source>
        <dbReference type="ARBA" id="ARBA00012078"/>
    </source>
</evidence>
<dbReference type="PROSITE" id="PS00627">
    <property type="entry name" value="GHMP_KINASES_ATP"/>
    <property type="match status" value="1"/>
</dbReference>